<organism evidence="3 4">
    <name type="scientific">Handelsmanbacteria sp. (strain RIFCSPLOWO2_12_FULL_64_10)</name>
    <dbReference type="NCBI Taxonomy" id="1817868"/>
    <lineage>
        <taxon>Bacteria</taxon>
        <taxon>Candidatus Handelsmaniibacteriota</taxon>
    </lineage>
</organism>
<dbReference type="InterPro" id="IPR037024">
    <property type="entry name" value="NiFe_Hase_small_N_sf"/>
</dbReference>
<gene>
    <name evidence="3" type="ORF">A3F84_11445</name>
</gene>
<dbReference type="InterPro" id="IPR051349">
    <property type="entry name" value="Hydrogenase_assoc-protein"/>
</dbReference>
<proteinExistence type="predicted"/>
<dbReference type="Gene3D" id="3.40.50.700">
    <property type="entry name" value="NADH:ubiquinone oxidoreductase-like, 20kDa subunit"/>
    <property type="match status" value="1"/>
</dbReference>
<dbReference type="GO" id="GO:0016491">
    <property type="term" value="F:oxidoreductase activity"/>
    <property type="evidence" value="ECO:0007669"/>
    <property type="project" value="UniProtKB-KW"/>
</dbReference>
<name>A0A1F6C6A7_HANXR</name>
<dbReference type="SUPFAM" id="SSF56770">
    <property type="entry name" value="HydA/Nqo6-like"/>
    <property type="match status" value="1"/>
</dbReference>
<accession>A0A1F6C6A7</accession>
<comment type="caution">
    <text evidence="3">The sequence shown here is derived from an EMBL/GenBank/DDBJ whole genome shotgun (WGS) entry which is preliminary data.</text>
</comment>
<evidence type="ECO:0000259" key="2">
    <source>
        <dbReference type="Pfam" id="PF01058"/>
    </source>
</evidence>
<dbReference type="InterPro" id="IPR006137">
    <property type="entry name" value="NADH_UbQ_OxRdtase-like_20kDa"/>
</dbReference>
<dbReference type="PANTHER" id="PTHR42845">
    <property type="entry name" value="COENZYME F420-REDUCING HYDROGENASE, GAMMA SUBUNIT"/>
    <property type="match status" value="1"/>
</dbReference>
<evidence type="ECO:0000256" key="1">
    <source>
        <dbReference type="ARBA" id="ARBA00023002"/>
    </source>
</evidence>
<dbReference type="PANTHER" id="PTHR42845:SF2">
    <property type="entry name" value="F420-NON-REDUCING HYDROGENASE VHU SUBUNIT G"/>
    <property type="match status" value="1"/>
</dbReference>
<dbReference type="Proteomes" id="UP000178606">
    <property type="component" value="Unassembled WGS sequence"/>
</dbReference>
<sequence>MPEKPKVAFYWCASCGGCEESVVDLAEDILGVLDAVDIVFWPVALDFKKRDLEAMPDGSITATLINGAIRTSEQEAMARLLRRKSRVLIAYGACAHLGGIPSLANQFDREQILQYVYQDAPSVVNEEQARPALKHQEDGRVATLPEFRSMVRSLDQVVEVDYYLPGCAPTPKLLKQAITALLSGDLPPKGSVLAPDIALCDECPRKETRPTDLRFTGFKRPHWTPIDPEKCLLTQGVVCMGPATRGGCEALCIKGNMPCTGCFGPTSRVKDQGAKMLSSLSSSVDAREEKDIEEILEGIPDPVGAFYRYGLAGSLLRRKVSLK</sequence>
<feature type="domain" description="NADH:ubiquinone oxidoreductase-like 20kDa subunit" evidence="2">
    <location>
        <begin position="15"/>
        <end position="181"/>
    </location>
</feature>
<keyword evidence="1" id="KW-0560">Oxidoreductase</keyword>
<evidence type="ECO:0000313" key="3">
    <source>
        <dbReference type="EMBL" id="OGG44658.1"/>
    </source>
</evidence>
<dbReference type="GO" id="GO:0051536">
    <property type="term" value="F:iron-sulfur cluster binding"/>
    <property type="evidence" value="ECO:0007669"/>
    <property type="project" value="InterPro"/>
</dbReference>
<dbReference type="Pfam" id="PF01058">
    <property type="entry name" value="Oxidored_q6"/>
    <property type="match status" value="1"/>
</dbReference>
<dbReference type="EMBL" id="MFKF01000398">
    <property type="protein sequence ID" value="OGG44658.1"/>
    <property type="molecule type" value="Genomic_DNA"/>
</dbReference>
<dbReference type="AlphaFoldDB" id="A0A1F6C6A7"/>
<protein>
    <submittedName>
        <fullName evidence="3">Oxidoreductase</fullName>
    </submittedName>
</protein>
<evidence type="ECO:0000313" key="4">
    <source>
        <dbReference type="Proteomes" id="UP000178606"/>
    </source>
</evidence>
<reference evidence="3 4" key="1">
    <citation type="journal article" date="2016" name="Nat. Commun.">
        <title>Thousands of microbial genomes shed light on interconnected biogeochemical processes in an aquifer system.</title>
        <authorList>
            <person name="Anantharaman K."/>
            <person name="Brown C.T."/>
            <person name="Hug L.A."/>
            <person name="Sharon I."/>
            <person name="Castelle C.J."/>
            <person name="Probst A.J."/>
            <person name="Thomas B.C."/>
            <person name="Singh A."/>
            <person name="Wilkins M.J."/>
            <person name="Karaoz U."/>
            <person name="Brodie E.L."/>
            <person name="Williams K.H."/>
            <person name="Hubbard S.S."/>
            <person name="Banfield J.F."/>
        </authorList>
    </citation>
    <scope>NUCLEOTIDE SEQUENCE [LARGE SCALE GENOMIC DNA]</scope>
    <source>
        <strain evidence="4">RIFCSPLOWO2_12_FULL_64_10</strain>
    </source>
</reference>